<evidence type="ECO:0000313" key="2">
    <source>
        <dbReference type="Proteomes" id="UP001190700"/>
    </source>
</evidence>
<comment type="caution">
    <text evidence="1">The sequence shown here is derived from an EMBL/GenBank/DDBJ whole genome shotgun (WGS) entry which is preliminary data.</text>
</comment>
<proteinExistence type="predicted"/>
<keyword evidence="2" id="KW-1185">Reference proteome</keyword>
<reference evidence="1 2" key="1">
    <citation type="journal article" date="2015" name="Genome Biol. Evol.">
        <title>Comparative Genomics of a Bacterivorous Green Alga Reveals Evolutionary Causalities and Consequences of Phago-Mixotrophic Mode of Nutrition.</title>
        <authorList>
            <person name="Burns J.A."/>
            <person name="Paasch A."/>
            <person name="Narechania A."/>
            <person name="Kim E."/>
        </authorList>
    </citation>
    <scope>NUCLEOTIDE SEQUENCE [LARGE SCALE GENOMIC DNA]</scope>
    <source>
        <strain evidence="1 2">PLY_AMNH</strain>
    </source>
</reference>
<gene>
    <name evidence="1" type="ORF">CYMTET_21083</name>
</gene>
<dbReference type="AlphaFoldDB" id="A0AAE0G2Q3"/>
<protein>
    <submittedName>
        <fullName evidence="1">Uncharacterized protein</fullName>
    </submittedName>
</protein>
<dbReference type="EMBL" id="LGRX02010344">
    <property type="protein sequence ID" value="KAK3270524.1"/>
    <property type="molecule type" value="Genomic_DNA"/>
</dbReference>
<evidence type="ECO:0000313" key="1">
    <source>
        <dbReference type="EMBL" id="KAK3270524.1"/>
    </source>
</evidence>
<accession>A0AAE0G2Q3</accession>
<sequence>MHGSLSNVRSLCTPSSCSRSVGKGLNELAPQLQKHRFFTQKTNVALGINSAFQNSTQSTAPALKQRWLVKVGAAQPDKVQETASDWGISEEERFVVENGVRIDLHDWIKSDWDADWWEKSDEDYVDPIKLDPPEPVEELDEVDEISETYVKVRQELEYCEYEADQAVVGMFKQYPITNDIRILNRTYRNTKEWTHEEILAFIGEPHWDPLTTQCPKARNSFEDLCPSVPETHEWLEQRGMILEEEPTPEGEVLLQADFSDFDSDKVTKMDINAFDIGEEEEDAS</sequence>
<name>A0AAE0G2Q3_9CHLO</name>
<organism evidence="1 2">
    <name type="scientific">Cymbomonas tetramitiformis</name>
    <dbReference type="NCBI Taxonomy" id="36881"/>
    <lineage>
        <taxon>Eukaryota</taxon>
        <taxon>Viridiplantae</taxon>
        <taxon>Chlorophyta</taxon>
        <taxon>Pyramimonadophyceae</taxon>
        <taxon>Pyramimonadales</taxon>
        <taxon>Pyramimonadaceae</taxon>
        <taxon>Cymbomonas</taxon>
    </lineage>
</organism>
<dbReference type="Proteomes" id="UP001190700">
    <property type="component" value="Unassembled WGS sequence"/>
</dbReference>